<evidence type="ECO:0008006" key="3">
    <source>
        <dbReference type="Google" id="ProtNLM"/>
    </source>
</evidence>
<sequence>MEPELTRNSTPLRGFDHFMASLREPESATPIISARRFATALHIDMQTLARLAHVHRNTVGRLAGSESVQKYLRDALRIIRAATDVSGDVQSTLFWYRNAPLPTFNYKTAEQLVSEGHVDDLLRYVVSLEAGAAG</sequence>
<dbReference type="AlphaFoldDB" id="A0A6P2YFU6"/>
<organism evidence="1 2">
    <name type="scientific">Burkholderia lata (strain ATCC 17760 / DSM 23089 / LMG 22485 / NCIMB 9086 / R18194 / 383)</name>
    <dbReference type="NCBI Taxonomy" id="482957"/>
    <lineage>
        <taxon>Bacteria</taxon>
        <taxon>Pseudomonadati</taxon>
        <taxon>Pseudomonadota</taxon>
        <taxon>Betaproteobacteria</taxon>
        <taxon>Burkholderiales</taxon>
        <taxon>Burkholderiaceae</taxon>
        <taxon>Burkholderia</taxon>
        <taxon>Burkholderia cepacia complex</taxon>
    </lineage>
</organism>
<proteinExistence type="predicted"/>
<protein>
    <recommendedName>
        <fullName evidence="3">DUF2384 domain-containing protein</fullName>
    </recommendedName>
</protein>
<reference evidence="1 2" key="1">
    <citation type="submission" date="2019-09" db="EMBL/GenBank/DDBJ databases">
        <authorList>
            <person name="Depoorter E."/>
        </authorList>
    </citation>
    <scope>NUCLEOTIDE SEQUENCE [LARGE SCALE GENOMIC DNA]</scope>
    <source>
        <strain evidence="1">R-18109</strain>
    </source>
</reference>
<dbReference type="EMBL" id="CABVQH010000025">
    <property type="protein sequence ID" value="VWD20881.1"/>
    <property type="molecule type" value="Genomic_DNA"/>
</dbReference>
<accession>A0A6P2YFU6</accession>
<dbReference type="Proteomes" id="UP000494260">
    <property type="component" value="Unassembled WGS sequence"/>
</dbReference>
<evidence type="ECO:0000313" key="1">
    <source>
        <dbReference type="EMBL" id="VWD20881.1"/>
    </source>
</evidence>
<name>A0A6P2YFU6_BURL3</name>
<evidence type="ECO:0000313" key="2">
    <source>
        <dbReference type="Proteomes" id="UP000494260"/>
    </source>
</evidence>
<dbReference type="RefSeq" id="WP_174953689.1">
    <property type="nucleotide sequence ID" value="NZ_CABVQH010000025.1"/>
</dbReference>
<gene>
    <name evidence="1" type="ORF">BLA18109_05931</name>
</gene>